<reference evidence="1 2" key="1">
    <citation type="submission" date="2022-05" db="EMBL/GenBank/DDBJ databases">
        <title>Genome Resource of Streptomyces lavenduligriseus GA1-1, a Strain with Broad-Spectrum Antifungal Activity against Phytopathogenic Fungi.</title>
        <authorList>
            <person name="Qi D."/>
        </authorList>
    </citation>
    <scope>NUCLEOTIDE SEQUENCE [LARGE SCALE GENOMIC DNA]</scope>
    <source>
        <strain evidence="1 2">GA1-1</strain>
    </source>
</reference>
<dbReference type="EMBL" id="JAMCCK010000010">
    <property type="protein sequence ID" value="MCL3993232.1"/>
    <property type="molecule type" value="Genomic_DNA"/>
</dbReference>
<dbReference type="InterPro" id="IPR023393">
    <property type="entry name" value="START-like_dom_sf"/>
</dbReference>
<accession>A0ABT0NR06</accession>
<dbReference type="Proteomes" id="UP001202052">
    <property type="component" value="Unassembled WGS sequence"/>
</dbReference>
<dbReference type="SUPFAM" id="SSF55961">
    <property type="entry name" value="Bet v1-like"/>
    <property type="match status" value="2"/>
</dbReference>
<dbReference type="CDD" id="cd08861">
    <property type="entry name" value="OtcD1_ARO-CYC_like"/>
    <property type="match status" value="2"/>
</dbReference>
<keyword evidence="2" id="KW-1185">Reference proteome</keyword>
<dbReference type="RefSeq" id="WP_249457816.1">
    <property type="nucleotide sequence ID" value="NZ_JAMCCK010000010.1"/>
</dbReference>
<proteinExistence type="predicted"/>
<name>A0ABT0NR06_9ACTN</name>
<organism evidence="1 2">
    <name type="scientific">Streptomyces lavenduligriseus</name>
    <dbReference type="NCBI Taxonomy" id="67315"/>
    <lineage>
        <taxon>Bacteria</taxon>
        <taxon>Bacillati</taxon>
        <taxon>Actinomycetota</taxon>
        <taxon>Actinomycetes</taxon>
        <taxon>Kitasatosporales</taxon>
        <taxon>Streptomycetaceae</taxon>
        <taxon>Streptomyces</taxon>
    </lineage>
</organism>
<comment type="caution">
    <text evidence="1">The sequence shown here is derived from an EMBL/GenBank/DDBJ whole genome shotgun (WGS) entry which is preliminary data.</text>
</comment>
<dbReference type="Gene3D" id="3.30.530.20">
    <property type="match status" value="2"/>
</dbReference>
<dbReference type="InterPro" id="IPR019587">
    <property type="entry name" value="Polyketide_cyclase/dehydratase"/>
</dbReference>
<protein>
    <submittedName>
        <fullName evidence="1">Aromatase/cyclase</fullName>
    </submittedName>
</protein>
<dbReference type="Pfam" id="PF10604">
    <property type="entry name" value="Polyketide_cyc2"/>
    <property type="match status" value="2"/>
</dbReference>
<gene>
    <name evidence="1" type="ORF">M4438_06800</name>
</gene>
<sequence>MTTREVEHEITIAAPAEAVYRLLADVENWPRIFPPTIFADRLEGGETEERIRIWATANGEAKNWTSRRILDPRGLVITFRQEVSAPPVAAMGGTWIIEPAGESAARVRLLHDYRAIDDDPAGLAWIDEAVDRNSRTELASLKTNVEFAHAAREITFSFEDTVRIDGSAKDVYDFINDAHLWSERLPHVASVRCEEEYPGLQTLEMDTRAKDGSTHTTKSYRVCFPHRKIAYKQVTLPALMNLHTGYWTFTEDADGVSASSQHTVVLNTDNITRILGPDAGIPEARAYVQSALSTNSRATLGHAKDYAEARRNHAD</sequence>
<evidence type="ECO:0000313" key="1">
    <source>
        <dbReference type="EMBL" id="MCL3993232.1"/>
    </source>
</evidence>
<evidence type="ECO:0000313" key="2">
    <source>
        <dbReference type="Proteomes" id="UP001202052"/>
    </source>
</evidence>